<comment type="caution">
    <text evidence="2">The sequence shown here is derived from an EMBL/GenBank/DDBJ whole genome shotgun (WGS) entry which is preliminary data.</text>
</comment>
<evidence type="ECO:0000313" key="2">
    <source>
        <dbReference type="EMBL" id="KAF6737720.1"/>
    </source>
</evidence>
<feature type="compositionally biased region" description="Basic and acidic residues" evidence="1">
    <location>
        <begin position="63"/>
        <end position="76"/>
    </location>
</feature>
<feature type="region of interest" description="Disordered" evidence="1">
    <location>
        <begin position="1"/>
        <end position="76"/>
    </location>
</feature>
<gene>
    <name evidence="2" type="ORF">FQA47_021230</name>
</gene>
<organism evidence="2 3">
    <name type="scientific">Oryzias melastigma</name>
    <name type="common">Marine medaka</name>
    <dbReference type="NCBI Taxonomy" id="30732"/>
    <lineage>
        <taxon>Eukaryota</taxon>
        <taxon>Metazoa</taxon>
        <taxon>Chordata</taxon>
        <taxon>Craniata</taxon>
        <taxon>Vertebrata</taxon>
        <taxon>Euteleostomi</taxon>
        <taxon>Actinopterygii</taxon>
        <taxon>Neopterygii</taxon>
        <taxon>Teleostei</taxon>
        <taxon>Neoteleostei</taxon>
        <taxon>Acanthomorphata</taxon>
        <taxon>Ovalentaria</taxon>
        <taxon>Atherinomorphae</taxon>
        <taxon>Beloniformes</taxon>
        <taxon>Adrianichthyidae</taxon>
        <taxon>Oryziinae</taxon>
        <taxon>Oryzias</taxon>
    </lineage>
</organism>
<feature type="compositionally biased region" description="Low complexity" evidence="1">
    <location>
        <begin position="42"/>
        <end position="53"/>
    </location>
</feature>
<protein>
    <submittedName>
        <fullName evidence="2">Uncharacterized protein</fullName>
    </submittedName>
</protein>
<dbReference type="AlphaFoldDB" id="A0A834FNZ7"/>
<name>A0A834FNZ7_ORYME</name>
<reference evidence="2" key="1">
    <citation type="journal article" name="BMC Genomics">
        <title>Long-read sequencing and de novo genome assembly of marine medaka (Oryzias melastigma).</title>
        <authorList>
            <person name="Liang P."/>
            <person name="Saqib H.S.A."/>
            <person name="Ni X."/>
            <person name="Shen Y."/>
        </authorList>
    </citation>
    <scope>NUCLEOTIDE SEQUENCE</scope>
    <source>
        <strain evidence="2">Bigg-433</strain>
    </source>
</reference>
<dbReference type="Proteomes" id="UP000646548">
    <property type="component" value="Unassembled WGS sequence"/>
</dbReference>
<dbReference type="EMBL" id="WKFB01000049">
    <property type="protein sequence ID" value="KAF6737720.1"/>
    <property type="molecule type" value="Genomic_DNA"/>
</dbReference>
<accession>A0A834FNZ7</accession>
<feature type="compositionally biased region" description="Basic and acidic residues" evidence="1">
    <location>
        <begin position="30"/>
        <end position="41"/>
    </location>
</feature>
<evidence type="ECO:0000313" key="3">
    <source>
        <dbReference type="Proteomes" id="UP000646548"/>
    </source>
</evidence>
<evidence type="ECO:0000256" key="1">
    <source>
        <dbReference type="SAM" id="MobiDB-lite"/>
    </source>
</evidence>
<sequence>MGLNKDAGSGEAELRSSQQLLHWLPAQQREGLRERERERDVAATAGAEAEQTTDPLSGSLERTGSHRERQTEHQHV</sequence>
<proteinExistence type="predicted"/>